<dbReference type="InterPro" id="IPR018060">
    <property type="entry name" value="HTH_AraC"/>
</dbReference>
<dbReference type="RefSeq" id="WP_254577997.1">
    <property type="nucleotide sequence ID" value="NZ_CP100595.1"/>
</dbReference>
<gene>
    <name evidence="5" type="ORF">NJU99_06925</name>
</gene>
<keyword evidence="3" id="KW-0804">Transcription</keyword>
<dbReference type="Proteomes" id="UP001060012">
    <property type="component" value="Chromosome"/>
</dbReference>
<evidence type="ECO:0000256" key="2">
    <source>
        <dbReference type="ARBA" id="ARBA00023125"/>
    </source>
</evidence>
<dbReference type="InterPro" id="IPR018062">
    <property type="entry name" value="HTH_AraC-typ_CS"/>
</dbReference>
<dbReference type="PROSITE" id="PS00041">
    <property type="entry name" value="HTH_ARAC_FAMILY_1"/>
    <property type="match status" value="1"/>
</dbReference>
<dbReference type="Pfam" id="PF12833">
    <property type="entry name" value="HTH_18"/>
    <property type="match status" value="1"/>
</dbReference>
<dbReference type="PANTHER" id="PTHR43280">
    <property type="entry name" value="ARAC-FAMILY TRANSCRIPTIONAL REGULATOR"/>
    <property type="match status" value="1"/>
</dbReference>
<dbReference type="SMART" id="SM00342">
    <property type="entry name" value="HTH_ARAC"/>
    <property type="match status" value="1"/>
</dbReference>
<proteinExistence type="predicted"/>
<dbReference type="Pfam" id="PF22200">
    <property type="entry name" value="ExsA_N"/>
    <property type="match status" value="1"/>
</dbReference>
<evidence type="ECO:0000313" key="6">
    <source>
        <dbReference type="Proteomes" id="UP001060012"/>
    </source>
</evidence>
<keyword evidence="2" id="KW-0238">DNA-binding</keyword>
<dbReference type="InterPro" id="IPR009057">
    <property type="entry name" value="Homeodomain-like_sf"/>
</dbReference>
<reference evidence="5" key="1">
    <citation type="submission" date="2022-07" db="EMBL/GenBank/DDBJ databases">
        <title>Arcobacter roscoffensis sp. nov., a marine bacterium isolated from coastal seawater collected from Roscoff, France.</title>
        <authorList>
            <person name="Pascual J."/>
            <person name="Lepeaux C."/>
            <person name="Methner A."/>
            <person name="Overmann J."/>
        </authorList>
    </citation>
    <scope>NUCLEOTIDE SEQUENCE</scope>
    <source>
        <strain evidence="5">ARW1-2F2</strain>
    </source>
</reference>
<dbReference type="Gene3D" id="1.10.10.60">
    <property type="entry name" value="Homeodomain-like"/>
    <property type="match status" value="2"/>
</dbReference>
<organism evidence="5 6">
    <name type="scientific">Arcobacter roscoffensis</name>
    <dbReference type="NCBI Taxonomy" id="2961520"/>
    <lineage>
        <taxon>Bacteria</taxon>
        <taxon>Pseudomonadati</taxon>
        <taxon>Campylobacterota</taxon>
        <taxon>Epsilonproteobacteria</taxon>
        <taxon>Campylobacterales</taxon>
        <taxon>Arcobacteraceae</taxon>
        <taxon>Arcobacter</taxon>
    </lineage>
</organism>
<name>A0ABY5EAT1_9BACT</name>
<dbReference type="SUPFAM" id="SSF46689">
    <property type="entry name" value="Homeodomain-like"/>
    <property type="match status" value="1"/>
</dbReference>
<accession>A0ABY5EAT1</accession>
<sequence length="271" mass="32289">MKLKIPETQSFSYLNYIQKEPQNKNEVLLESNVLILVIKGTKILHLNDKDIYVDENQFLFLKSGTYVMSEVLDEYYEAMLFFYEDSTLLDFISKYNISFKDEDSKETDILSFKKTQELSIVMNSTFNYVKTLKTTNKEIIKLKLEEAFLNILTSKYSTEFKSFLHSIYKDNYFKSFIENNFSYEDNILDLAYALKMSDISFRQKFKEVYKTTPKKWQTKKRLQRAKILLENSDKNVSEICIQCGFDNLSWFIQVFKKEYNLTPKQIKNNKN</sequence>
<evidence type="ECO:0000313" key="5">
    <source>
        <dbReference type="EMBL" id="UTJ07823.1"/>
    </source>
</evidence>
<dbReference type="InterPro" id="IPR054015">
    <property type="entry name" value="ExsA-like_N"/>
</dbReference>
<evidence type="ECO:0000256" key="1">
    <source>
        <dbReference type="ARBA" id="ARBA00023015"/>
    </source>
</evidence>
<keyword evidence="1" id="KW-0805">Transcription regulation</keyword>
<feature type="domain" description="HTH araC/xylS-type" evidence="4">
    <location>
        <begin position="171"/>
        <end position="269"/>
    </location>
</feature>
<evidence type="ECO:0000259" key="4">
    <source>
        <dbReference type="PROSITE" id="PS01124"/>
    </source>
</evidence>
<protein>
    <submittedName>
        <fullName evidence="5">AraC family transcriptional regulator</fullName>
    </submittedName>
</protein>
<dbReference type="PRINTS" id="PR00032">
    <property type="entry name" value="HTHARAC"/>
</dbReference>
<dbReference type="PANTHER" id="PTHR43280:SF2">
    <property type="entry name" value="HTH-TYPE TRANSCRIPTIONAL REGULATOR EXSA"/>
    <property type="match status" value="1"/>
</dbReference>
<dbReference type="EMBL" id="CP100595">
    <property type="protein sequence ID" value="UTJ07823.1"/>
    <property type="molecule type" value="Genomic_DNA"/>
</dbReference>
<evidence type="ECO:0000256" key="3">
    <source>
        <dbReference type="ARBA" id="ARBA00023163"/>
    </source>
</evidence>
<dbReference type="PROSITE" id="PS01124">
    <property type="entry name" value="HTH_ARAC_FAMILY_2"/>
    <property type="match status" value="1"/>
</dbReference>
<dbReference type="InterPro" id="IPR020449">
    <property type="entry name" value="Tscrpt_reg_AraC-type_HTH"/>
</dbReference>
<keyword evidence="6" id="KW-1185">Reference proteome</keyword>